<dbReference type="GO" id="GO:0016757">
    <property type="term" value="F:glycosyltransferase activity"/>
    <property type="evidence" value="ECO:0007669"/>
    <property type="project" value="InterPro"/>
</dbReference>
<feature type="domain" description="Glycosyltransferase subfamily 4-like N-terminal" evidence="2">
    <location>
        <begin position="14"/>
        <end position="220"/>
    </location>
</feature>
<dbReference type="PANTHER" id="PTHR45947">
    <property type="entry name" value="SULFOQUINOVOSYL TRANSFERASE SQD2"/>
    <property type="match status" value="1"/>
</dbReference>
<dbReference type="Proteomes" id="UP000176952">
    <property type="component" value="Unassembled WGS sequence"/>
</dbReference>
<dbReference type="CDD" id="cd03801">
    <property type="entry name" value="GT4_PimA-like"/>
    <property type="match status" value="1"/>
</dbReference>
<dbReference type="Pfam" id="PF13439">
    <property type="entry name" value="Glyco_transf_4"/>
    <property type="match status" value="1"/>
</dbReference>
<dbReference type="InterPro" id="IPR001296">
    <property type="entry name" value="Glyco_trans_1"/>
</dbReference>
<evidence type="ECO:0000259" key="2">
    <source>
        <dbReference type="Pfam" id="PF13439"/>
    </source>
</evidence>
<gene>
    <name evidence="3" type="ORF">A3F54_05655</name>
</gene>
<organism evidence="3 4">
    <name type="scientific">Candidatus Kerfeldbacteria bacterium RIFCSPHIGHO2_12_FULL_48_17</name>
    <dbReference type="NCBI Taxonomy" id="1798542"/>
    <lineage>
        <taxon>Bacteria</taxon>
        <taxon>Candidatus Kerfeldiibacteriota</taxon>
    </lineage>
</organism>
<dbReference type="EMBL" id="MHKD01000013">
    <property type="protein sequence ID" value="OGY84563.1"/>
    <property type="molecule type" value="Genomic_DNA"/>
</dbReference>
<dbReference type="AlphaFoldDB" id="A0A1G2B5U8"/>
<feature type="domain" description="Glycosyl transferase family 1" evidence="1">
    <location>
        <begin position="237"/>
        <end position="394"/>
    </location>
</feature>
<evidence type="ECO:0000313" key="3">
    <source>
        <dbReference type="EMBL" id="OGY84563.1"/>
    </source>
</evidence>
<dbReference type="Gene3D" id="3.40.50.2000">
    <property type="entry name" value="Glycogen Phosphorylase B"/>
    <property type="match status" value="2"/>
</dbReference>
<comment type="caution">
    <text evidence="3">The sequence shown here is derived from an EMBL/GenBank/DDBJ whole genome shotgun (WGS) entry which is preliminary data.</text>
</comment>
<name>A0A1G2B5U8_9BACT</name>
<evidence type="ECO:0008006" key="5">
    <source>
        <dbReference type="Google" id="ProtNLM"/>
    </source>
</evidence>
<dbReference type="InterPro" id="IPR050194">
    <property type="entry name" value="Glycosyltransferase_grp1"/>
</dbReference>
<accession>A0A1G2B5U8</accession>
<protein>
    <recommendedName>
        <fullName evidence="5">Group 1 glycosyl transferase</fullName>
    </recommendedName>
</protein>
<dbReference type="InterPro" id="IPR028098">
    <property type="entry name" value="Glyco_trans_4-like_N"/>
</dbReference>
<dbReference type="STRING" id="1798542.A3F54_05655"/>
<sequence length="423" mass="47007">MKILNINKFHFRNGGADSYYLDLGSALRKKGHTVIDFAMHDKRNEPSAYTKYFVSHIDLQNLRGLKAKAKGAARMIHSREAARQLEQLIKDMHPDIAHIHNIYHQISPSIFSILKKYHIPTVMTVHDFKLICPTYNLFAAGSICEKCKKHRYYQAALTKCNQNSRAASTMSAIEMSLHKATQVYERGVDRFIASTQFVKDKLVEFGQNADQITVIPMGIAAQKIAAISAATTVTTTTKEPFVLFVGRLHATKGVDILLHALKTYKQTNGTEIPAKIIGSGEQESTLKELATTLGLTKVQFLGRQNRETVYAHMRAASAVIVPSTYYETFGLTAAEAMAAGKPVIASNHGSLAELIEHDKTGLLFPAGNFQALAESITQVIKNPEQATIIGANAQVEIQQKHDIDSHLRKLVELYTEYVQNRTK</sequence>
<proteinExistence type="predicted"/>
<dbReference type="SUPFAM" id="SSF53756">
    <property type="entry name" value="UDP-Glycosyltransferase/glycogen phosphorylase"/>
    <property type="match status" value="1"/>
</dbReference>
<dbReference type="Pfam" id="PF00534">
    <property type="entry name" value="Glycos_transf_1"/>
    <property type="match status" value="1"/>
</dbReference>
<reference evidence="3 4" key="1">
    <citation type="journal article" date="2016" name="Nat. Commun.">
        <title>Thousands of microbial genomes shed light on interconnected biogeochemical processes in an aquifer system.</title>
        <authorList>
            <person name="Anantharaman K."/>
            <person name="Brown C.T."/>
            <person name="Hug L.A."/>
            <person name="Sharon I."/>
            <person name="Castelle C.J."/>
            <person name="Probst A.J."/>
            <person name="Thomas B.C."/>
            <person name="Singh A."/>
            <person name="Wilkins M.J."/>
            <person name="Karaoz U."/>
            <person name="Brodie E.L."/>
            <person name="Williams K.H."/>
            <person name="Hubbard S.S."/>
            <person name="Banfield J.F."/>
        </authorList>
    </citation>
    <scope>NUCLEOTIDE SEQUENCE [LARGE SCALE GENOMIC DNA]</scope>
</reference>
<evidence type="ECO:0000259" key="1">
    <source>
        <dbReference type="Pfam" id="PF00534"/>
    </source>
</evidence>
<evidence type="ECO:0000313" key="4">
    <source>
        <dbReference type="Proteomes" id="UP000176952"/>
    </source>
</evidence>
<dbReference type="PANTHER" id="PTHR45947:SF13">
    <property type="entry name" value="TRANSFERASE"/>
    <property type="match status" value="1"/>
</dbReference>